<name>A0A6A2Z576_HIBSY</name>
<evidence type="ECO:0000313" key="4">
    <source>
        <dbReference type="EMBL" id="KAE8686394.1"/>
    </source>
</evidence>
<dbReference type="OrthoDB" id="4206278at2759"/>
<evidence type="ECO:0000313" key="3">
    <source>
        <dbReference type="EMBL" id="KAE8686235.1"/>
    </source>
</evidence>
<dbReference type="PANTHER" id="PTHR46325:SF20">
    <property type="entry name" value="CRIB DOMAIN-CONTAINING PROTEIN RIC10"/>
    <property type="match status" value="1"/>
</dbReference>
<dbReference type="AlphaFoldDB" id="A0A6A2Z576"/>
<keyword evidence="5" id="KW-1185">Reference proteome</keyword>
<comment type="caution">
    <text evidence="3">The sequence shown here is derived from an EMBL/GenBank/DDBJ whole genome shotgun (WGS) entry which is preliminary data.</text>
</comment>
<proteinExistence type="predicted"/>
<evidence type="ECO:0000259" key="2">
    <source>
        <dbReference type="PROSITE" id="PS50108"/>
    </source>
</evidence>
<reference evidence="3 5" key="1">
    <citation type="submission" date="2019-09" db="EMBL/GenBank/DDBJ databases">
        <title>Draft genome information of white flower Hibiscus syriacus.</title>
        <authorList>
            <person name="Kim Y.-M."/>
        </authorList>
    </citation>
    <scope>NUCLEOTIDE SEQUENCE [LARGE SCALE GENOMIC DNA]</scope>
    <source>
        <strain evidence="5">cv. Baekdansim</strain>
        <strain evidence="3">YM2019G1</strain>
        <tissue evidence="3">Leaf</tissue>
    </source>
</reference>
<evidence type="ECO:0000313" key="5">
    <source>
        <dbReference type="Proteomes" id="UP000436088"/>
    </source>
</evidence>
<evidence type="ECO:0000256" key="1">
    <source>
        <dbReference type="SAM" id="MobiDB-lite"/>
    </source>
</evidence>
<dbReference type="PROSITE" id="PS50108">
    <property type="entry name" value="CRIB"/>
    <property type="match status" value="1"/>
</dbReference>
<dbReference type="Proteomes" id="UP000436088">
    <property type="component" value="Unassembled WGS sequence"/>
</dbReference>
<feature type="compositionally biased region" description="Basic and acidic residues" evidence="1">
    <location>
        <begin position="62"/>
        <end position="71"/>
    </location>
</feature>
<organism evidence="3 5">
    <name type="scientific">Hibiscus syriacus</name>
    <name type="common">Rose of Sharon</name>
    <dbReference type="NCBI Taxonomy" id="106335"/>
    <lineage>
        <taxon>Eukaryota</taxon>
        <taxon>Viridiplantae</taxon>
        <taxon>Streptophyta</taxon>
        <taxon>Embryophyta</taxon>
        <taxon>Tracheophyta</taxon>
        <taxon>Spermatophyta</taxon>
        <taxon>Magnoliopsida</taxon>
        <taxon>eudicotyledons</taxon>
        <taxon>Gunneridae</taxon>
        <taxon>Pentapetalae</taxon>
        <taxon>rosids</taxon>
        <taxon>malvids</taxon>
        <taxon>Malvales</taxon>
        <taxon>Malvaceae</taxon>
        <taxon>Malvoideae</taxon>
        <taxon>Hibiscus</taxon>
    </lineage>
</organism>
<feature type="domain" description="CRIB" evidence="2">
    <location>
        <begin position="28"/>
        <end position="41"/>
    </location>
</feature>
<gene>
    <name evidence="4" type="ORF">F3Y22_tig00111069pilonHSYRG00201</name>
    <name evidence="3" type="ORF">F3Y22_tig00111070pilonHSYRG00004</name>
</gene>
<sequence>MSCKIKGIYKGFKSISHIFAAKEREMEIGNPTDVKHVAHFGCDHPSTIAPSWMDEFKIGTDRTAKSTDGKTRVSHPITLSTRPSHGIDQSMESETATEMKRIRSCTDLPSVTMKRRRRKKSTSFSESSSTKSRRRLSKTKATSFEI</sequence>
<dbReference type="CDD" id="cd00132">
    <property type="entry name" value="CRIB"/>
    <property type="match status" value="1"/>
</dbReference>
<protein>
    <submittedName>
        <fullName evidence="3">CRIB domain-containing protein RIC5</fullName>
    </submittedName>
</protein>
<accession>A0A6A2Z576</accession>
<dbReference type="PANTHER" id="PTHR46325">
    <property type="entry name" value="CRIB DOMAIN-CONTAINING PROTEIN RIC8"/>
    <property type="match status" value="1"/>
</dbReference>
<feature type="region of interest" description="Disordered" evidence="1">
    <location>
        <begin position="62"/>
        <end position="146"/>
    </location>
</feature>
<dbReference type="InterPro" id="IPR000095">
    <property type="entry name" value="CRIB_dom"/>
</dbReference>
<dbReference type="EMBL" id="VEPZ02001220">
    <property type="protein sequence ID" value="KAE8686235.1"/>
    <property type="molecule type" value="Genomic_DNA"/>
</dbReference>
<dbReference type="EMBL" id="VEPZ02001219">
    <property type="protein sequence ID" value="KAE8686394.1"/>
    <property type="molecule type" value="Genomic_DNA"/>
</dbReference>